<keyword evidence="1" id="KW-0378">Hydrolase</keyword>
<dbReference type="STRING" id="6336.A0A0V0S046"/>
<dbReference type="EMBL" id="JYDL01000053">
    <property type="protein sequence ID" value="KRX20057.1"/>
    <property type="molecule type" value="Genomic_DNA"/>
</dbReference>
<dbReference type="AlphaFoldDB" id="A0A0V0S046"/>
<dbReference type="PANTHER" id="PTHR47331">
    <property type="entry name" value="PHD-TYPE DOMAIN-CONTAINING PROTEIN"/>
    <property type="match status" value="1"/>
</dbReference>
<keyword evidence="5" id="KW-1185">Reference proteome</keyword>
<dbReference type="GO" id="GO:0006508">
    <property type="term" value="P:proteolysis"/>
    <property type="evidence" value="ECO:0007669"/>
    <property type="project" value="InterPro"/>
</dbReference>
<organism evidence="4 5">
    <name type="scientific">Trichinella nelsoni</name>
    <dbReference type="NCBI Taxonomy" id="6336"/>
    <lineage>
        <taxon>Eukaryota</taxon>
        <taxon>Metazoa</taxon>
        <taxon>Ecdysozoa</taxon>
        <taxon>Nematoda</taxon>
        <taxon>Enoplea</taxon>
        <taxon>Dorylaimia</taxon>
        <taxon>Trichinellida</taxon>
        <taxon>Trichinellidae</taxon>
        <taxon>Trichinella</taxon>
    </lineage>
</organism>
<evidence type="ECO:0000313" key="5">
    <source>
        <dbReference type="Proteomes" id="UP000054630"/>
    </source>
</evidence>
<evidence type="ECO:0000313" key="4">
    <source>
        <dbReference type="EMBL" id="KRX20057.1"/>
    </source>
</evidence>
<reference evidence="4 5" key="1">
    <citation type="submission" date="2015-01" db="EMBL/GenBank/DDBJ databases">
        <title>Evolution of Trichinella species and genotypes.</title>
        <authorList>
            <person name="Korhonen P.K."/>
            <person name="Edoardo P."/>
            <person name="Giuseppe L.R."/>
            <person name="Gasser R.B."/>
        </authorList>
    </citation>
    <scope>NUCLEOTIDE SEQUENCE [LARGE SCALE GENOMIC DNA]</scope>
    <source>
        <strain evidence="4">ISS37</strain>
    </source>
</reference>
<sequence>MTCQRSRMRTYDSKESALKYSMVWLQGLCAGPTDIEAIREVTVTLRRTTQLFFDSRQRHLNSMLEDERNTTIIKFSELIDKLKTIQRQAHEMLAAVETSSSTLATANLSSVQGTHYLLTETAPNRRSSWTKTSDNSITPPEKKTRSESCEEMTPRVLLANTRGPTRIRFQSVKAISSGANGQRLTVNCLFDSGAEQTLVTEDTARALGLVGMAETVTVKGIGGIHYNPTLARRVRFRLSSVKANDHDPDVEPIKALTLPRIKEQDEKLPVHMLIGVDSYGRFFGEKILRGNPTEPVAIERTLGWVVLGPMNPPSTSQYRFHCAQKEDDMEYTLKKFWELESIGIQQQEDKTTQDAEAPGVVRLPDNHALGERRLRSVERSLRIDPTKQREYYALIEEYLRNGWAEEVPTQMGQPVYKMADGQTKCRVVFNGLAKCAGVSLNDQLETEPNLQADLESNEKVRKALANMYADDLVMSCDKEAEVRNLIRRVPLFLGKGGFHLKKWTSNQTELLSALPREVSTNGQRKIRKTLGVYWKKDEDVLTFKPPPNLNTQSCSTMRQMLSLAARVYDPLGTGLRYTITTRDRKTMPQLARTT</sequence>
<feature type="compositionally biased region" description="Polar residues" evidence="2">
    <location>
        <begin position="125"/>
        <end position="138"/>
    </location>
</feature>
<dbReference type="PROSITE" id="PS50175">
    <property type="entry name" value="ASP_PROT_RETROV"/>
    <property type="match status" value="1"/>
</dbReference>
<protein>
    <recommendedName>
        <fullName evidence="3">Peptidase A2 domain-containing protein</fullName>
    </recommendedName>
</protein>
<dbReference type="Gene3D" id="2.40.70.10">
    <property type="entry name" value="Acid Proteases"/>
    <property type="match status" value="1"/>
</dbReference>
<proteinExistence type="predicted"/>
<dbReference type="PANTHER" id="PTHR47331:SF1">
    <property type="entry name" value="GAG-LIKE PROTEIN"/>
    <property type="match status" value="1"/>
</dbReference>
<feature type="region of interest" description="Disordered" evidence="2">
    <location>
        <begin position="125"/>
        <end position="152"/>
    </location>
</feature>
<dbReference type="GO" id="GO:0004190">
    <property type="term" value="F:aspartic-type endopeptidase activity"/>
    <property type="evidence" value="ECO:0007669"/>
    <property type="project" value="InterPro"/>
</dbReference>
<gene>
    <name evidence="4" type="ORF">T07_12726</name>
</gene>
<dbReference type="InterPro" id="IPR021109">
    <property type="entry name" value="Peptidase_aspartic_dom_sf"/>
</dbReference>
<accession>A0A0V0S046</accession>
<dbReference type="Proteomes" id="UP000054630">
    <property type="component" value="Unassembled WGS sequence"/>
</dbReference>
<evidence type="ECO:0000259" key="3">
    <source>
        <dbReference type="PROSITE" id="PS50175"/>
    </source>
</evidence>
<evidence type="ECO:0000256" key="2">
    <source>
        <dbReference type="SAM" id="MobiDB-lite"/>
    </source>
</evidence>
<name>A0A0V0S046_9BILA</name>
<feature type="domain" description="Peptidase A2" evidence="3">
    <location>
        <begin position="186"/>
        <end position="223"/>
    </location>
</feature>
<comment type="caution">
    <text evidence="4">The sequence shown here is derived from an EMBL/GenBank/DDBJ whole genome shotgun (WGS) entry which is preliminary data.</text>
</comment>
<dbReference type="Pfam" id="PF13650">
    <property type="entry name" value="Asp_protease_2"/>
    <property type="match status" value="1"/>
</dbReference>
<dbReference type="InterPro" id="IPR001995">
    <property type="entry name" value="Peptidase_A2_cat"/>
</dbReference>
<evidence type="ECO:0000256" key="1">
    <source>
        <dbReference type="ARBA" id="ARBA00022801"/>
    </source>
</evidence>
<dbReference type="OrthoDB" id="5920525at2759"/>